<proteinExistence type="predicted"/>
<dbReference type="GO" id="GO:0009279">
    <property type="term" value="C:cell outer membrane"/>
    <property type="evidence" value="ECO:0007669"/>
    <property type="project" value="UniProtKB-SubCell"/>
</dbReference>
<dbReference type="STRING" id="161398.PP2015_1279"/>
<dbReference type="InterPro" id="IPR036737">
    <property type="entry name" value="OmpA-like_sf"/>
</dbReference>
<organism evidence="5 6">
    <name type="scientific">Pseudoalteromonas phenolica</name>
    <dbReference type="NCBI Taxonomy" id="161398"/>
    <lineage>
        <taxon>Bacteria</taxon>
        <taxon>Pseudomonadati</taxon>
        <taxon>Pseudomonadota</taxon>
        <taxon>Gammaproteobacteria</taxon>
        <taxon>Alteromonadales</taxon>
        <taxon>Pseudoalteromonadaceae</taxon>
        <taxon>Pseudoalteromonas</taxon>
    </lineage>
</organism>
<gene>
    <name evidence="5" type="ORF">PP2015_1279</name>
</gene>
<dbReference type="Pfam" id="PF18393">
    <property type="entry name" value="MotY_N"/>
    <property type="match status" value="1"/>
</dbReference>
<evidence type="ECO:0000256" key="3">
    <source>
        <dbReference type="PROSITE-ProRule" id="PRU00473"/>
    </source>
</evidence>
<dbReference type="CDD" id="cd07185">
    <property type="entry name" value="OmpA_C-like"/>
    <property type="match status" value="1"/>
</dbReference>
<dbReference type="PRINTS" id="PR01023">
    <property type="entry name" value="NAFLGMOTY"/>
</dbReference>
<evidence type="ECO:0000313" key="6">
    <source>
        <dbReference type="Proteomes" id="UP000061457"/>
    </source>
</evidence>
<feature type="domain" description="OmpA-like" evidence="4">
    <location>
        <begin position="229"/>
        <end position="345"/>
    </location>
</feature>
<evidence type="ECO:0000313" key="5">
    <source>
        <dbReference type="EMBL" id="ALO41792.1"/>
    </source>
</evidence>
<dbReference type="InterPro" id="IPR050330">
    <property type="entry name" value="Bact_OuterMem_StrucFunc"/>
</dbReference>
<sequence>MNLRGVLYCLDRFLRPEICLIHFDLLSVKTGGIFLAFELLRSSKRHYFVSTENVVKYKAYLFGLGLLFADIGFADAAMRQYSANADSSNWDVNKTKRLSCALHHEIPYYGEAIFNVVASKNKDLTFNLDMVVRPETYDFAGLQSVPPQWRAGVPVRDISKMQLLKKFDGELNNDVSWEMLTELEKGFHPTFYYKDWQNSADRISVALSSVNFRQAYWAFLQCRDNLLPYSFEDIAFTVMNYKKNSSDLTKSSRKRLEMIGEYLKNDDNIESIFISAYTDSYGGRWINMELSKKRAKAIKDYMASMGVPADKIQTEGFGEKRHVQPNDNAIGRGKNRRVVIQIAKP</sequence>
<dbReference type="InterPro" id="IPR006665">
    <property type="entry name" value="OmpA-like"/>
</dbReference>
<dbReference type="PANTHER" id="PTHR30329:SF17">
    <property type="entry name" value="LIPOPROTEIN YFIB-RELATED"/>
    <property type="match status" value="1"/>
</dbReference>
<keyword evidence="5" id="KW-0966">Cell projection</keyword>
<evidence type="ECO:0000256" key="1">
    <source>
        <dbReference type="ARBA" id="ARBA00004442"/>
    </source>
</evidence>
<dbReference type="AlphaFoldDB" id="A0A0S2K098"/>
<comment type="subcellular location">
    <subcellularLocation>
        <location evidence="1">Cell outer membrane</location>
    </subcellularLocation>
</comment>
<dbReference type="PATRIC" id="fig|161398.10.peg.1304"/>
<evidence type="ECO:0000259" key="4">
    <source>
        <dbReference type="PROSITE" id="PS51123"/>
    </source>
</evidence>
<dbReference type="PROSITE" id="PS51123">
    <property type="entry name" value="OMPA_2"/>
    <property type="match status" value="1"/>
</dbReference>
<dbReference type="Gene3D" id="2.60.40.2540">
    <property type="match status" value="1"/>
</dbReference>
<evidence type="ECO:0000256" key="2">
    <source>
        <dbReference type="ARBA" id="ARBA00023136"/>
    </source>
</evidence>
<name>A0A0S2K098_9GAMM</name>
<dbReference type="EMBL" id="CP013187">
    <property type="protein sequence ID" value="ALO41792.1"/>
    <property type="molecule type" value="Genomic_DNA"/>
</dbReference>
<dbReference type="Proteomes" id="UP000061457">
    <property type="component" value="Chromosome I"/>
</dbReference>
<dbReference type="PANTHER" id="PTHR30329">
    <property type="entry name" value="STATOR ELEMENT OF FLAGELLAR MOTOR COMPLEX"/>
    <property type="match status" value="1"/>
</dbReference>
<dbReference type="KEGG" id="pphe:PP2015_1279"/>
<keyword evidence="2 3" id="KW-0472">Membrane</keyword>
<keyword evidence="5" id="KW-0969">Cilium</keyword>
<protein>
    <submittedName>
        <fullName evidence="5">Component of sodium-driven polar flagellar motor</fullName>
    </submittedName>
</protein>
<reference evidence="5 6" key="1">
    <citation type="submission" date="2015-11" db="EMBL/GenBank/DDBJ databases">
        <authorList>
            <person name="Zhang Y."/>
            <person name="Guo Z."/>
        </authorList>
    </citation>
    <scope>NUCLEOTIDE SEQUENCE [LARGE SCALE GENOMIC DNA]</scope>
    <source>
        <strain evidence="5 6">KCTC 12086</strain>
    </source>
</reference>
<keyword evidence="5" id="KW-0282">Flagellum</keyword>
<dbReference type="InterPro" id="IPR041544">
    <property type="entry name" value="MotY_N"/>
</dbReference>
<dbReference type="PRINTS" id="PR01021">
    <property type="entry name" value="OMPADOMAIN"/>
</dbReference>
<dbReference type="Gene3D" id="3.30.1330.60">
    <property type="entry name" value="OmpA-like domain"/>
    <property type="match status" value="1"/>
</dbReference>
<dbReference type="SUPFAM" id="SSF103088">
    <property type="entry name" value="OmpA-like"/>
    <property type="match status" value="1"/>
</dbReference>
<dbReference type="Pfam" id="PF00691">
    <property type="entry name" value="OmpA"/>
    <property type="match status" value="1"/>
</dbReference>
<accession>A0A0S2K098</accession>
<dbReference type="InterPro" id="IPR006664">
    <property type="entry name" value="OMP_bac"/>
</dbReference>
<keyword evidence="6" id="KW-1185">Reference proteome</keyword>